<evidence type="ECO:0000313" key="1">
    <source>
        <dbReference type="EMBL" id="CRY73564.1"/>
    </source>
</evidence>
<accession>A0A0H5NE16</accession>
<dbReference type="KEGG" id="nfr:ERS450000_00201"/>
<name>A0A0H5NE16_NOCFR</name>
<dbReference type="AlphaFoldDB" id="A0A0H5NE16"/>
<proteinExistence type="predicted"/>
<dbReference type="Proteomes" id="UP000057820">
    <property type="component" value="Chromosome 1"/>
</dbReference>
<evidence type="ECO:0008006" key="3">
    <source>
        <dbReference type="Google" id="ProtNLM"/>
    </source>
</evidence>
<gene>
    <name evidence="1" type="ORF">ERS450000_00201</name>
</gene>
<organism evidence="1 2">
    <name type="scientific">Nocardia farcinica</name>
    <dbReference type="NCBI Taxonomy" id="37329"/>
    <lineage>
        <taxon>Bacteria</taxon>
        <taxon>Bacillati</taxon>
        <taxon>Actinomycetota</taxon>
        <taxon>Actinomycetes</taxon>
        <taxon>Mycobacteriales</taxon>
        <taxon>Nocardiaceae</taxon>
        <taxon>Nocardia</taxon>
    </lineage>
</organism>
<dbReference type="EMBL" id="LN868938">
    <property type="protein sequence ID" value="CRY73564.1"/>
    <property type="molecule type" value="Genomic_DNA"/>
</dbReference>
<sequence length="335" mass="36686">MKLETPAFAIHDKDGAQLGVIECPDRFSWSRELNEVSRLSLSAPAQELSPVLTPWTHWVSAWHGGQLQWFGPVADVNRDRVSMQLEARDVAAFMWETRTLTTRQWSQLDVAPIAADMWREMLALQRVDAAPVVLPSRTESRFDFAVSANLKYVHQEMAELTKLGLRWTVMRGRPVLGTQPAAPAAELEECHMSAGIQIRRSGRGVKTDVRVQGKNGAHTERVNLAGLQLQGIVNLDDLFGVSNIQRAAAQYVARTARIRDELVVPSSATLTPDAPVELDMLMPGINIAVSALGLRTVLRIDQVQVSGSASGTEVAVTLATPDNLSELEKAGGQVQ</sequence>
<reference evidence="2" key="1">
    <citation type="submission" date="2015-03" db="EMBL/GenBank/DDBJ databases">
        <authorList>
            <consortium name="Pathogen Informatics"/>
        </authorList>
    </citation>
    <scope>NUCLEOTIDE SEQUENCE [LARGE SCALE GENOMIC DNA]</scope>
    <source>
        <strain evidence="2">NCTC11134</strain>
    </source>
</reference>
<evidence type="ECO:0000313" key="2">
    <source>
        <dbReference type="Proteomes" id="UP000057820"/>
    </source>
</evidence>
<protein>
    <recommendedName>
        <fullName evidence="3">Minor tail protein</fullName>
    </recommendedName>
</protein>
<dbReference type="RefSeq" id="WP_060589847.1">
    <property type="nucleotide sequence ID" value="NZ_CP031418.1"/>
</dbReference>